<dbReference type="Gene3D" id="2.30.30.90">
    <property type="match status" value="1"/>
</dbReference>
<evidence type="ECO:0000256" key="2">
    <source>
        <dbReference type="SAM" id="MobiDB-lite"/>
    </source>
</evidence>
<dbReference type="InterPro" id="IPR052713">
    <property type="entry name" value="FeoA"/>
</dbReference>
<evidence type="ECO:0000259" key="3">
    <source>
        <dbReference type="SMART" id="SM00899"/>
    </source>
</evidence>
<dbReference type="InterPro" id="IPR007167">
    <property type="entry name" value="Fe-transptr_FeoA-like"/>
</dbReference>
<dbReference type="SMART" id="SM00899">
    <property type="entry name" value="FeoA"/>
    <property type="match status" value="1"/>
</dbReference>
<proteinExistence type="predicted"/>
<dbReference type="Proteomes" id="UP001432180">
    <property type="component" value="Chromosome"/>
</dbReference>
<accession>A0ABZ0S7T6</accession>
<keyword evidence="1" id="KW-0408">Iron</keyword>
<evidence type="ECO:0000256" key="1">
    <source>
        <dbReference type="ARBA" id="ARBA00023004"/>
    </source>
</evidence>
<dbReference type="EMBL" id="CP121472">
    <property type="protein sequence ID" value="WPL17060.1"/>
    <property type="molecule type" value="Genomic_DNA"/>
</dbReference>
<dbReference type="Pfam" id="PF04023">
    <property type="entry name" value="FeoA"/>
    <property type="match status" value="1"/>
</dbReference>
<feature type="domain" description="Ferrous iron transporter FeoA-like" evidence="3">
    <location>
        <begin position="33"/>
        <end position="104"/>
    </location>
</feature>
<evidence type="ECO:0000313" key="5">
    <source>
        <dbReference type="Proteomes" id="UP001432180"/>
    </source>
</evidence>
<gene>
    <name evidence="4" type="ORF">Thiowin_02046</name>
</gene>
<reference evidence="4 5" key="1">
    <citation type="journal article" date="2023" name="Microorganisms">
        <title>Thiorhodovibrio frisius and Trv. litoralis spp. nov., Two Novel Members from a Clade of Fastidious Purple Sulfur Bacteria That Exhibit Unique Red-Shifted Light-Harvesting Capabilities.</title>
        <authorList>
            <person name="Methner A."/>
            <person name="Kuzyk S.B."/>
            <person name="Petersen J."/>
            <person name="Bauer S."/>
            <person name="Brinkmann H."/>
            <person name="Sichau K."/>
            <person name="Wanner G."/>
            <person name="Wolf J."/>
            <person name="Neumann-Schaal M."/>
            <person name="Henke P."/>
            <person name="Tank M."/>
            <person name="Sproer C."/>
            <person name="Bunk B."/>
            <person name="Overmann J."/>
        </authorList>
    </citation>
    <scope>NUCLEOTIDE SEQUENCE [LARGE SCALE GENOMIC DNA]</scope>
    <source>
        <strain evidence="4 5">DSM 6702</strain>
    </source>
</reference>
<dbReference type="InterPro" id="IPR038157">
    <property type="entry name" value="FeoA_core_dom"/>
</dbReference>
<name>A0ABZ0S7T6_9GAMM</name>
<dbReference type="SUPFAM" id="SSF50037">
    <property type="entry name" value="C-terminal domain of transcriptional repressors"/>
    <property type="match status" value="1"/>
</dbReference>
<dbReference type="InterPro" id="IPR008988">
    <property type="entry name" value="Transcriptional_repressor_C"/>
</dbReference>
<dbReference type="PANTHER" id="PTHR42954:SF2">
    <property type="entry name" value="FE(2+) TRANSPORT PROTEIN A"/>
    <property type="match status" value="1"/>
</dbReference>
<dbReference type="PANTHER" id="PTHR42954">
    <property type="entry name" value="FE(2+) TRANSPORT PROTEIN A"/>
    <property type="match status" value="1"/>
</dbReference>
<feature type="compositionally biased region" description="Basic residues" evidence="2">
    <location>
        <begin position="1"/>
        <end position="14"/>
    </location>
</feature>
<keyword evidence="5" id="KW-1185">Reference proteome</keyword>
<evidence type="ECO:0000313" key="4">
    <source>
        <dbReference type="EMBL" id="WPL17060.1"/>
    </source>
</evidence>
<feature type="region of interest" description="Disordered" evidence="2">
    <location>
        <begin position="1"/>
        <end position="32"/>
    </location>
</feature>
<organism evidence="4 5">
    <name type="scientific">Thiorhodovibrio winogradskyi</name>
    <dbReference type="NCBI Taxonomy" id="77007"/>
    <lineage>
        <taxon>Bacteria</taxon>
        <taxon>Pseudomonadati</taxon>
        <taxon>Pseudomonadota</taxon>
        <taxon>Gammaproteobacteria</taxon>
        <taxon>Chromatiales</taxon>
        <taxon>Chromatiaceae</taxon>
        <taxon>Thiorhodovibrio</taxon>
    </lineage>
</organism>
<sequence length="104" mass="11236">MKRGSMSPLRHHGQGRGAGKGGREGGGRGQRARTLNEVLAGEHVRIRGHRAQGAVRQRLLDLGLHPRANVVMVRSAPLGDPLELKLESSLIALRRAEAVLIDID</sequence>
<protein>
    <submittedName>
        <fullName evidence="4">Ferrous iron transport protein A</fullName>
    </submittedName>
</protein>